<dbReference type="GeneID" id="35767333"/>
<keyword evidence="6" id="KW-1015">Disulfide bond</keyword>
<evidence type="ECO:0000259" key="8">
    <source>
        <dbReference type="Pfam" id="PF07992"/>
    </source>
</evidence>
<evidence type="ECO:0000313" key="12">
    <source>
        <dbReference type="Proteomes" id="UP001069145"/>
    </source>
</evidence>
<keyword evidence="4" id="KW-0274">FAD</keyword>
<dbReference type="SUPFAM" id="SSF51905">
    <property type="entry name" value="FAD/NAD(P)-binding domain"/>
    <property type="match status" value="1"/>
</dbReference>
<feature type="domain" description="FAD/NAD(P)-binding" evidence="8">
    <location>
        <begin position="4"/>
        <end position="296"/>
    </location>
</feature>
<keyword evidence="3" id="KW-0285">Flavoprotein</keyword>
<name>A0A120IA01_9LACT</name>
<evidence type="ECO:0000256" key="2">
    <source>
        <dbReference type="ARBA" id="ARBA00011738"/>
    </source>
</evidence>
<dbReference type="PRINTS" id="PR00368">
    <property type="entry name" value="FADPNR"/>
</dbReference>
<gene>
    <name evidence="10" type="ORF">I6G68_01705</name>
    <name evidence="9" type="ORF">ODY43_03155</name>
</gene>
<comment type="cofactor">
    <cofactor evidence="1">
        <name>FAD</name>
        <dbReference type="ChEBI" id="CHEBI:57692"/>
    </cofactor>
</comment>
<evidence type="ECO:0000256" key="7">
    <source>
        <dbReference type="ARBA" id="ARBA00023284"/>
    </source>
</evidence>
<dbReference type="InterPro" id="IPR036188">
    <property type="entry name" value="FAD/NAD-bd_sf"/>
</dbReference>
<dbReference type="Gene3D" id="3.50.50.60">
    <property type="entry name" value="FAD/NAD(P)-binding domain"/>
    <property type="match status" value="2"/>
</dbReference>
<dbReference type="RefSeq" id="WP_060778910.1">
    <property type="nucleotide sequence ID" value="NZ_CAJHLF010000004.1"/>
</dbReference>
<organism evidence="10 11">
    <name type="scientific">Aerococcus urinae</name>
    <dbReference type="NCBI Taxonomy" id="1376"/>
    <lineage>
        <taxon>Bacteria</taxon>
        <taxon>Bacillati</taxon>
        <taxon>Bacillota</taxon>
        <taxon>Bacilli</taxon>
        <taxon>Lactobacillales</taxon>
        <taxon>Aerococcaceae</taxon>
        <taxon>Aerococcus</taxon>
    </lineage>
</organism>
<dbReference type="InterPro" id="IPR023753">
    <property type="entry name" value="FAD/NAD-binding_dom"/>
</dbReference>
<dbReference type="PRINTS" id="PR00469">
    <property type="entry name" value="PNDRDTASEII"/>
</dbReference>
<dbReference type="OrthoDB" id="9806179at2"/>
<evidence type="ECO:0000313" key="9">
    <source>
        <dbReference type="EMBL" id="MCY3052978.1"/>
    </source>
</evidence>
<dbReference type="Proteomes" id="UP000594771">
    <property type="component" value="Chromosome"/>
</dbReference>
<keyword evidence="12" id="KW-1185">Reference proteome</keyword>
<evidence type="ECO:0000313" key="10">
    <source>
        <dbReference type="EMBL" id="QPS01815.1"/>
    </source>
</evidence>
<evidence type="ECO:0000256" key="4">
    <source>
        <dbReference type="ARBA" id="ARBA00022827"/>
    </source>
</evidence>
<keyword evidence="7" id="KW-0676">Redox-active center</keyword>
<evidence type="ECO:0000256" key="1">
    <source>
        <dbReference type="ARBA" id="ARBA00001974"/>
    </source>
</evidence>
<dbReference type="PANTHER" id="PTHR48105">
    <property type="entry name" value="THIOREDOXIN REDUCTASE 1-RELATED-RELATED"/>
    <property type="match status" value="1"/>
</dbReference>
<protein>
    <submittedName>
        <fullName evidence="10">FAD-dependent oxidoreductase</fullName>
    </submittedName>
</protein>
<evidence type="ECO:0000313" key="11">
    <source>
        <dbReference type="Proteomes" id="UP000594771"/>
    </source>
</evidence>
<dbReference type="GO" id="GO:0016668">
    <property type="term" value="F:oxidoreductase activity, acting on a sulfur group of donors, NAD(P) as acceptor"/>
    <property type="evidence" value="ECO:0007669"/>
    <property type="project" value="UniProtKB-ARBA"/>
</dbReference>
<dbReference type="Pfam" id="PF07992">
    <property type="entry name" value="Pyr_redox_2"/>
    <property type="match status" value="1"/>
</dbReference>
<dbReference type="KEGG" id="aun:AWM73_08305"/>
<reference evidence="9" key="2">
    <citation type="submission" date="2022-09" db="EMBL/GenBank/DDBJ databases">
        <title>Aerococcus urinae taxonomy study.</title>
        <authorList>
            <person name="Christensen J."/>
            <person name="Senneby E."/>
        </authorList>
    </citation>
    <scope>NUCLEOTIDE SEQUENCE</scope>
    <source>
        <strain evidence="9">NLD-066-U95</strain>
    </source>
</reference>
<keyword evidence="5" id="KW-0560">Oxidoreductase</keyword>
<evidence type="ECO:0000256" key="3">
    <source>
        <dbReference type="ARBA" id="ARBA00022630"/>
    </source>
</evidence>
<evidence type="ECO:0000256" key="5">
    <source>
        <dbReference type="ARBA" id="ARBA00023002"/>
    </source>
</evidence>
<dbReference type="AlphaFoldDB" id="A0A120IA01"/>
<dbReference type="EMBL" id="CP065662">
    <property type="protein sequence ID" value="QPS01815.1"/>
    <property type="molecule type" value="Genomic_DNA"/>
</dbReference>
<dbReference type="InterPro" id="IPR008255">
    <property type="entry name" value="Pyr_nucl-diS_OxRdtase_2_AS"/>
</dbReference>
<dbReference type="InterPro" id="IPR050097">
    <property type="entry name" value="Ferredoxin-NADP_redctase_2"/>
</dbReference>
<evidence type="ECO:0000256" key="6">
    <source>
        <dbReference type="ARBA" id="ARBA00023157"/>
    </source>
</evidence>
<dbReference type="EMBL" id="JAOTML010000002">
    <property type="protein sequence ID" value="MCY3052978.1"/>
    <property type="molecule type" value="Genomic_DNA"/>
</dbReference>
<sequence>MSQYDLVIVGAGPAGMTAAIYGVRADLKVLMLDKLAPGGQVINTNEVDNYPGKPKINGAELCMDMFQHTQSLGADFDYKTVTRVQVADDGVMKTIYFAEDEETVQAPTVIVATGTRSRTLNIPGEEQFKGSAISWCAICDGAKYRDKDVVIIGGGNSAVDEGTYLAGIVNHLTIVTDFDLTADPASCDYLRSLDNVTVYPYKAVQSFEANEDGSLKGVKFADKETGENEQVVECDGVFEYIGAVPSTEFIQDLGITESHGYVETDAHMATAVPGIYGAGDSNSKFLRQIVTATSDGATAAQEASGYIKKLRAEGKYQ</sequence>
<dbReference type="PROSITE" id="PS00573">
    <property type="entry name" value="PYRIDINE_REDOX_2"/>
    <property type="match status" value="1"/>
</dbReference>
<accession>A0A120IA01</accession>
<comment type="subunit">
    <text evidence="2">Homodimer.</text>
</comment>
<proteinExistence type="predicted"/>
<dbReference type="Proteomes" id="UP001069145">
    <property type="component" value="Unassembled WGS sequence"/>
</dbReference>
<reference evidence="10 11" key="1">
    <citation type="submission" date="2020-12" db="EMBL/GenBank/DDBJ databases">
        <title>FDA dAtabase for Regulatory Grade micrObial Sequences (FDA-ARGOS): Supporting development and validation of Infectious Disease Dx tests.</title>
        <authorList>
            <person name="Sproer C."/>
            <person name="Gronow S."/>
            <person name="Severitt S."/>
            <person name="Schroder I."/>
            <person name="Tallon L."/>
            <person name="Sadzewicz L."/>
            <person name="Zhao X."/>
            <person name="Boylan J."/>
            <person name="Ott S."/>
            <person name="Bowen H."/>
            <person name="Vavikolanu K."/>
            <person name="Mehta A."/>
            <person name="Aluvathingal J."/>
            <person name="Nadendla S."/>
            <person name="Lowell S."/>
            <person name="Myers T."/>
            <person name="Yan Y."/>
            <person name="Sichtig H."/>
        </authorList>
    </citation>
    <scope>NUCLEOTIDE SEQUENCE [LARGE SCALE GENOMIC DNA]</scope>
    <source>
        <strain evidence="10 11">FDAARGOS_911</strain>
    </source>
</reference>